<dbReference type="STRING" id="1123498.VR7878_02885"/>
<accession>A0A1R4LPG8</accession>
<organism evidence="1 2">
    <name type="scientific">Vibrio ruber (strain DSM 16370 / JCM 11486 / BCRC 17186 / CECT 7878 / LMG 23124 / VR1)</name>
    <dbReference type="NCBI Taxonomy" id="1123498"/>
    <lineage>
        <taxon>Bacteria</taxon>
        <taxon>Pseudomonadati</taxon>
        <taxon>Pseudomonadota</taxon>
        <taxon>Gammaproteobacteria</taxon>
        <taxon>Vibrionales</taxon>
        <taxon>Vibrionaceae</taxon>
        <taxon>Vibrio</taxon>
    </lineage>
</organism>
<sequence length="472" mass="55128">MPTATFYRFRAIENLFGDHRELEKQSIFFAPPALLNDPVEGFKDIYWQGDKILWTNLFNHYLLCLMKLCIEFYIIGDDFGLERHFDACVTVDDLHENFQEEFSAVSEKFIGHDCLRNLIRGISSHRDKVGENELKSYLRAIHPFALNCIYERLEEKSAVTDNPFKNIDFSFLNKISDGYFSDLKKLESEHGKDKVNAFQNSNTFFFEQDNVALAFQSGMSEFRRSLFTAAFASLYIQKLEQLMFPDWFTACFMSECTNSSVWGNYGKNHTGVCMVFTAEVDSHGNSNLLLDGAIHGWGREGAIKGKSPFKFYPIEYEHKYESINFFDSIAQLPQPAVYKNWFSWNGVASPLAQKYTDDWREQHWNNFYKSVTKKTNDWKYENEHRLLICNMLGSYSLSDTTLQYDFKSLKGIIFGINTSDKDKIQIIKVIESKVKDNDHYDFKFYQAYYCRNSGEIKHYEMSSLRFKPPTLS</sequence>
<evidence type="ECO:0000313" key="2">
    <source>
        <dbReference type="Proteomes" id="UP000188276"/>
    </source>
</evidence>
<dbReference type="Proteomes" id="UP000188276">
    <property type="component" value="Unassembled WGS sequence"/>
</dbReference>
<dbReference type="AlphaFoldDB" id="A0A1R4LPG8"/>
<keyword evidence="2" id="KW-1185">Reference proteome</keyword>
<reference evidence="2" key="1">
    <citation type="submission" date="2017-02" db="EMBL/GenBank/DDBJ databases">
        <authorList>
            <person name="Rodrigo-Torres L."/>
            <person name="Arahal R.D."/>
            <person name="Lucena T."/>
        </authorList>
    </citation>
    <scope>NUCLEOTIDE SEQUENCE [LARGE SCALE GENOMIC DNA]</scope>
    <source>
        <strain evidence="2">CECT 7878</strain>
    </source>
</reference>
<protein>
    <recommendedName>
        <fullName evidence="3">DUF2971 domain-containing protein</fullName>
    </recommendedName>
</protein>
<proteinExistence type="predicted"/>
<gene>
    <name evidence="1" type="ORF">VR7878_02885</name>
</gene>
<evidence type="ECO:0008006" key="3">
    <source>
        <dbReference type="Google" id="ProtNLM"/>
    </source>
</evidence>
<dbReference type="OrthoDB" id="4119964at2"/>
<name>A0A1R4LPG8_VIBR1</name>
<dbReference type="RefSeq" id="WP_077336809.1">
    <property type="nucleotide sequence ID" value="NZ_FULE01000039.1"/>
</dbReference>
<evidence type="ECO:0000313" key="1">
    <source>
        <dbReference type="EMBL" id="SJN58501.1"/>
    </source>
</evidence>
<dbReference type="EMBL" id="FULE01000039">
    <property type="protein sequence ID" value="SJN58501.1"/>
    <property type="molecule type" value="Genomic_DNA"/>
</dbReference>